<reference evidence="2 3" key="1">
    <citation type="journal article" date="2018" name="IMA Fungus">
        <title>IMA Genome-F 9: Draft genome sequence of Annulohypoxylon stygium, Aspergillus mulundensis, Berkeleyomyces basicola (syn. Thielaviopsis basicola), Ceratocystis smalleyi, two Cercospora beticola strains, Coleophoma cylindrospora, Fusarium fracticaudum, Phialophora cf. hyalina, and Morchella septimelata.</title>
        <authorList>
            <person name="Wingfield B.D."/>
            <person name="Bills G.F."/>
            <person name="Dong Y."/>
            <person name="Huang W."/>
            <person name="Nel W.J."/>
            <person name="Swalarsk-Parry B.S."/>
            <person name="Vaghefi N."/>
            <person name="Wilken P.M."/>
            <person name="An Z."/>
            <person name="de Beer Z.W."/>
            <person name="De Vos L."/>
            <person name="Chen L."/>
            <person name="Duong T.A."/>
            <person name="Gao Y."/>
            <person name="Hammerbacher A."/>
            <person name="Kikkert J.R."/>
            <person name="Li Y."/>
            <person name="Li H."/>
            <person name="Li K."/>
            <person name="Li Q."/>
            <person name="Liu X."/>
            <person name="Ma X."/>
            <person name="Naidoo K."/>
            <person name="Pethybridge S.J."/>
            <person name="Sun J."/>
            <person name="Steenkamp E.T."/>
            <person name="van der Nest M.A."/>
            <person name="van Wyk S."/>
            <person name="Wingfield M.J."/>
            <person name="Xiong C."/>
            <person name="Yue Q."/>
            <person name="Zhang X."/>
        </authorList>
    </citation>
    <scope>NUCLEOTIDE SEQUENCE [LARGE SCALE GENOMIC DNA]</scope>
    <source>
        <strain evidence="2 3">DSM 5745</strain>
    </source>
</reference>
<dbReference type="EMBL" id="PVWQ01000005">
    <property type="protein sequence ID" value="RDW81481.1"/>
    <property type="molecule type" value="Genomic_DNA"/>
</dbReference>
<evidence type="ECO:0000313" key="2">
    <source>
        <dbReference type="EMBL" id="RDW81481.1"/>
    </source>
</evidence>
<evidence type="ECO:0008006" key="4">
    <source>
        <dbReference type="Google" id="ProtNLM"/>
    </source>
</evidence>
<organism evidence="2 3">
    <name type="scientific">Aspergillus mulundensis</name>
    <dbReference type="NCBI Taxonomy" id="1810919"/>
    <lineage>
        <taxon>Eukaryota</taxon>
        <taxon>Fungi</taxon>
        <taxon>Dikarya</taxon>
        <taxon>Ascomycota</taxon>
        <taxon>Pezizomycotina</taxon>
        <taxon>Eurotiomycetes</taxon>
        <taxon>Eurotiomycetidae</taxon>
        <taxon>Eurotiales</taxon>
        <taxon>Aspergillaceae</taxon>
        <taxon>Aspergillus</taxon>
        <taxon>Aspergillus subgen. Nidulantes</taxon>
    </lineage>
</organism>
<keyword evidence="3" id="KW-1185">Reference proteome</keyword>
<dbReference type="OrthoDB" id="5414143at2759"/>
<evidence type="ECO:0000256" key="1">
    <source>
        <dbReference type="SAM" id="MobiDB-lite"/>
    </source>
</evidence>
<name>A0A3D8S5Y9_9EURO</name>
<dbReference type="SUPFAM" id="SSF50494">
    <property type="entry name" value="Trypsin-like serine proteases"/>
    <property type="match status" value="1"/>
</dbReference>
<dbReference type="RefSeq" id="XP_026604534.1">
    <property type="nucleotide sequence ID" value="XM_026747054.1"/>
</dbReference>
<dbReference type="GeneID" id="38115408"/>
<protein>
    <recommendedName>
        <fullName evidence="4">Peptidase S1 domain-containing protein</fullName>
    </recommendedName>
</protein>
<proteinExistence type="predicted"/>
<dbReference type="Proteomes" id="UP000256690">
    <property type="component" value="Unassembled WGS sequence"/>
</dbReference>
<feature type="compositionally biased region" description="Polar residues" evidence="1">
    <location>
        <begin position="34"/>
        <end position="48"/>
    </location>
</feature>
<dbReference type="InterPro" id="IPR009003">
    <property type="entry name" value="Peptidase_S1_PA"/>
</dbReference>
<dbReference type="AlphaFoldDB" id="A0A3D8S5Y9"/>
<accession>A0A3D8S5Y9</accession>
<gene>
    <name evidence="2" type="ORF">DSM5745_05038</name>
</gene>
<comment type="caution">
    <text evidence="2">The sequence shown here is derived from an EMBL/GenBank/DDBJ whole genome shotgun (WGS) entry which is preliminary data.</text>
</comment>
<feature type="region of interest" description="Disordered" evidence="1">
    <location>
        <begin position="1"/>
        <end position="48"/>
    </location>
</feature>
<evidence type="ECO:0000313" key="3">
    <source>
        <dbReference type="Proteomes" id="UP000256690"/>
    </source>
</evidence>
<sequence length="648" mass="71774">MDPMSPILHPSTHALPTPPDSPRKRRREQRSSDEVQGQLSIEDYLNNSDRYRTTTMRPPWPYPLTITPAEPSTVRQVEALKAPILQIMQDDGFPIDHHSFHFQVENVTKPNYPLGSRATTVLRLVFSGAPHIPGELGPTKDAIYQLIRGHEIRDVEVEIVFLDKCFQPSLFAIPSNHPAVAIYETAKRRILELVDRQVRNEWCLLSLFRLGLVKHKSTPTIVVFVSPFCVQDWYDLALQIKLRLPHNDSHAMGIDVEFIPGYIFTANPDTIPDGVSLVESMGTSGTPAPGTSITVLPERGGGTLGPFVTLQHQGNTIRGALTNFHVVRPPTTADKDIIEAAARFGSSPGNANQTALDVSWFAPRDVEKTKWTLKRYLKDQLTELKKEEQNIATCQMAGARVSDGARERLAGRTTAVAELNQQLAIVDRMPMKLGRTLVSSGLTIAENKVADWALIELDPEVFAGSPANFINLFPRVSSENRPYDAPDNDAPQQVTREAGATVDEIGPLLKDKWYCKFGRTTEVTGGICNGVSTYCKWPQERRQRFSKDGARHESITDGITEEWVITKENVGPRGRIQGVFSLDGDSGSGIIDREGRICGLLYGGAAGLCGHSDFQISGMCSSMVDVKRWIEERVGHGATLDFPHRNDS</sequence>